<evidence type="ECO:0000256" key="2">
    <source>
        <dbReference type="ARBA" id="ARBA00022676"/>
    </source>
</evidence>
<dbReference type="PANTHER" id="PTHR43630:SF1">
    <property type="entry name" value="POLY-BETA-1,6-N-ACETYL-D-GLUCOSAMINE SYNTHASE"/>
    <property type="match status" value="1"/>
</dbReference>
<evidence type="ECO:0000256" key="4">
    <source>
        <dbReference type="SAM" id="Phobius"/>
    </source>
</evidence>
<accession>A0A918USK5</accession>
<proteinExistence type="inferred from homology"/>
<comment type="caution">
    <text evidence="6">The sequence shown here is derived from an EMBL/GenBank/DDBJ whole genome shotgun (WGS) entry which is preliminary data.</text>
</comment>
<dbReference type="RefSeq" id="WP_190123221.1">
    <property type="nucleotide sequence ID" value="NZ_BMWG01000006.1"/>
</dbReference>
<keyword evidence="4" id="KW-0812">Transmembrane</keyword>
<reference evidence="6" key="2">
    <citation type="submission" date="2020-09" db="EMBL/GenBank/DDBJ databases">
        <authorList>
            <person name="Sun Q."/>
            <person name="Ohkuma M."/>
        </authorList>
    </citation>
    <scope>NUCLEOTIDE SEQUENCE</scope>
    <source>
        <strain evidence="6">JCM 4988</strain>
    </source>
</reference>
<evidence type="ECO:0000256" key="3">
    <source>
        <dbReference type="ARBA" id="ARBA00022679"/>
    </source>
</evidence>
<dbReference type="Proteomes" id="UP000630936">
    <property type="component" value="Unassembled WGS sequence"/>
</dbReference>
<dbReference type="CDD" id="cd00761">
    <property type="entry name" value="Glyco_tranf_GTA_type"/>
    <property type="match status" value="1"/>
</dbReference>
<keyword evidence="2" id="KW-0328">Glycosyltransferase</keyword>
<dbReference type="EMBL" id="BMWG01000006">
    <property type="protein sequence ID" value="GGZ31304.1"/>
    <property type="molecule type" value="Genomic_DNA"/>
</dbReference>
<keyword evidence="4" id="KW-1133">Transmembrane helix</keyword>
<dbReference type="AlphaFoldDB" id="A0A918USK5"/>
<dbReference type="PANTHER" id="PTHR43630">
    <property type="entry name" value="POLY-BETA-1,6-N-ACETYL-D-GLUCOSAMINE SYNTHASE"/>
    <property type="match status" value="1"/>
</dbReference>
<dbReference type="Pfam" id="PF00535">
    <property type="entry name" value="Glycos_transf_2"/>
    <property type="match status" value="1"/>
</dbReference>
<keyword evidence="7" id="KW-1185">Reference proteome</keyword>
<feature type="transmembrane region" description="Helical" evidence="4">
    <location>
        <begin position="302"/>
        <end position="326"/>
    </location>
</feature>
<evidence type="ECO:0000256" key="1">
    <source>
        <dbReference type="ARBA" id="ARBA00006739"/>
    </source>
</evidence>
<reference evidence="6" key="1">
    <citation type="journal article" date="2014" name="Int. J. Syst. Evol. Microbiol.">
        <title>Complete genome sequence of Corynebacterium casei LMG S-19264T (=DSM 44701T), isolated from a smear-ripened cheese.</title>
        <authorList>
            <consortium name="US DOE Joint Genome Institute (JGI-PGF)"/>
            <person name="Walter F."/>
            <person name="Albersmeier A."/>
            <person name="Kalinowski J."/>
            <person name="Ruckert C."/>
        </authorList>
    </citation>
    <scope>NUCLEOTIDE SEQUENCE</scope>
    <source>
        <strain evidence="6">JCM 4988</strain>
    </source>
</reference>
<evidence type="ECO:0000259" key="5">
    <source>
        <dbReference type="Pfam" id="PF00535"/>
    </source>
</evidence>
<evidence type="ECO:0000313" key="6">
    <source>
        <dbReference type="EMBL" id="GGZ31304.1"/>
    </source>
</evidence>
<comment type="similarity">
    <text evidence="1">Belongs to the glycosyltransferase 2 family.</text>
</comment>
<evidence type="ECO:0000313" key="7">
    <source>
        <dbReference type="Proteomes" id="UP000630936"/>
    </source>
</evidence>
<feature type="domain" description="Glycosyltransferase 2-like" evidence="5">
    <location>
        <begin position="13"/>
        <end position="126"/>
    </location>
</feature>
<dbReference type="Gene3D" id="3.90.550.10">
    <property type="entry name" value="Spore Coat Polysaccharide Biosynthesis Protein SpsA, Chain A"/>
    <property type="match status" value="1"/>
</dbReference>
<dbReference type="GO" id="GO:0016757">
    <property type="term" value="F:glycosyltransferase activity"/>
    <property type="evidence" value="ECO:0007669"/>
    <property type="project" value="UniProtKB-KW"/>
</dbReference>
<name>A0A918USK5_9ACTN</name>
<keyword evidence="3" id="KW-0808">Transferase</keyword>
<sequence length="344" mass="37198">MPVPLVPLVPLVSVVVPLYNDRRTVDLCLRSIRAQSHPRLEVVVVDDASTDGSAELAAAHPVTLVRAEHNGGPGAARNLGVHHTTGDIVFFLDADLTMHKDAVAEAVALFAENPSYGAVFGIPDKEPLFPEGFIGQYRILQYHYWRKSAEGLVSGGFYALGAVRRTAFEQAGPFNPALRQTEEIDHAERLAARSPLLLTSRIRGRLSDESRLRPLLRKAFVRSRLRVPFYLDRGRAMRGMETGGRAVASLLAAVALATLPLIPRHPSAALVTALALAGSVLADLGQYRFVHRERGTAFLLRFTLAHLLVNAAVTAGLAAGLAQYAVSPRFRRLYAEAPAPAATA</sequence>
<gene>
    <name evidence="6" type="ORF">GCM10010387_26460</name>
</gene>
<dbReference type="SUPFAM" id="SSF53448">
    <property type="entry name" value="Nucleotide-diphospho-sugar transferases"/>
    <property type="match status" value="1"/>
</dbReference>
<dbReference type="InterPro" id="IPR029044">
    <property type="entry name" value="Nucleotide-diphossugar_trans"/>
</dbReference>
<organism evidence="6 7">
    <name type="scientific">Streptomyces inusitatus</name>
    <dbReference type="NCBI Taxonomy" id="68221"/>
    <lineage>
        <taxon>Bacteria</taxon>
        <taxon>Bacillati</taxon>
        <taxon>Actinomycetota</taxon>
        <taxon>Actinomycetes</taxon>
        <taxon>Kitasatosporales</taxon>
        <taxon>Streptomycetaceae</taxon>
        <taxon>Streptomyces</taxon>
    </lineage>
</organism>
<protein>
    <recommendedName>
        <fullName evidence="5">Glycosyltransferase 2-like domain-containing protein</fullName>
    </recommendedName>
</protein>
<keyword evidence="4" id="KW-0472">Membrane</keyword>
<dbReference type="InterPro" id="IPR001173">
    <property type="entry name" value="Glyco_trans_2-like"/>
</dbReference>